<dbReference type="Gene3D" id="1.10.357.10">
    <property type="entry name" value="Tetracycline Repressor, domain 2"/>
    <property type="match status" value="1"/>
</dbReference>
<dbReference type="Proteomes" id="UP000695264">
    <property type="component" value="Unassembled WGS sequence"/>
</dbReference>
<reference evidence="7 8" key="1">
    <citation type="submission" date="2020-03" db="EMBL/GenBank/DDBJ databases">
        <title>WGS of actinomycetes isolated from Thailand.</title>
        <authorList>
            <person name="Thawai C."/>
        </authorList>
    </citation>
    <scope>NUCLEOTIDE SEQUENCE [LARGE SCALE GENOMIC DNA]</scope>
    <source>
        <strain evidence="7 8">PLAI 1-29</strain>
    </source>
</reference>
<evidence type="ECO:0000256" key="4">
    <source>
        <dbReference type="PROSITE-ProRule" id="PRU00335"/>
    </source>
</evidence>
<feature type="compositionally biased region" description="Basic residues" evidence="5">
    <location>
        <begin position="52"/>
        <end position="61"/>
    </location>
</feature>
<evidence type="ECO:0000256" key="1">
    <source>
        <dbReference type="ARBA" id="ARBA00023015"/>
    </source>
</evidence>
<keyword evidence="8" id="KW-1185">Reference proteome</keyword>
<dbReference type="InterPro" id="IPR001647">
    <property type="entry name" value="HTH_TetR"/>
</dbReference>
<comment type="caution">
    <text evidence="7">The sequence shown here is derived from an EMBL/GenBank/DDBJ whole genome shotgun (WGS) entry which is preliminary data.</text>
</comment>
<evidence type="ECO:0000256" key="5">
    <source>
        <dbReference type="SAM" id="MobiDB-lite"/>
    </source>
</evidence>
<dbReference type="InterPro" id="IPR036271">
    <property type="entry name" value="Tet_transcr_reg_TetR-rel_C_sf"/>
</dbReference>
<evidence type="ECO:0000256" key="3">
    <source>
        <dbReference type="ARBA" id="ARBA00023163"/>
    </source>
</evidence>
<feature type="region of interest" description="Disordered" evidence="5">
    <location>
        <begin position="1"/>
        <end position="92"/>
    </location>
</feature>
<dbReference type="SUPFAM" id="SSF46689">
    <property type="entry name" value="Homeodomain-like"/>
    <property type="match status" value="1"/>
</dbReference>
<gene>
    <name evidence="7" type="ORF">HCK00_05635</name>
</gene>
<keyword evidence="2 4" id="KW-0238">DNA-binding</keyword>
<feature type="compositionally biased region" description="Low complexity" evidence="5">
    <location>
        <begin position="62"/>
        <end position="89"/>
    </location>
</feature>
<feature type="compositionally biased region" description="Polar residues" evidence="5">
    <location>
        <begin position="1"/>
        <end position="18"/>
    </location>
</feature>
<keyword evidence="3" id="KW-0804">Transcription</keyword>
<dbReference type="PANTHER" id="PTHR47506">
    <property type="entry name" value="TRANSCRIPTIONAL REGULATORY PROTEIN"/>
    <property type="match status" value="1"/>
</dbReference>
<dbReference type="SUPFAM" id="SSF48498">
    <property type="entry name" value="Tetracyclin repressor-like, C-terminal domain"/>
    <property type="match status" value="1"/>
</dbReference>
<dbReference type="EMBL" id="JAATEN010000003">
    <property type="protein sequence ID" value="NJQ00029.1"/>
    <property type="molecule type" value="Genomic_DNA"/>
</dbReference>
<protein>
    <submittedName>
        <fullName evidence="7">TetR/AcrR family transcriptional regulator</fullName>
    </submittedName>
</protein>
<dbReference type="PANTHER" id="PTHR47506:SF1">
    <property type="entry name" value="HTH-TYPE TRANSCRIPTIONAL REGULATOR YJDC"/>
    <property type="match status" value="1"/>
</dbReference>
<dbReference type="PROSITE" id="PS50977">
    <property type="entry name" value="HTH_TETR_2"/>
    <property type="match status" value="1"/>
</dbReference>
<dbReference type="Pfam" id="PF00440">
    <property type="entry name" value="TetR_N"/>
    <property type="match status" value="1"/>
</dbReference>
<dbReference type="PRINTS" id="PR00455">
    <property type="entry name" value="HTHTETR"/>
</dbReference>
<sequence>MKPELQQSTNAPESRNFTPPSPVDRSVYSSHYTDRSTLGGVSRHGNADTGRNRRAAGRAGRRAAVTTSAAPDTGTAAGTAPGADGAEPTPLRRGLTPAALRVLDAAGRLFYERGIHAVGVDLIAAEAGVTKKTLYDRFGSKERIVVDYLTDRDEGWRVLLGRHLRTAGPDPAARVPAVFDASRDWSAEHGAKGCSMVNAHAEISDPAHPAHAVITGQKRWMLDLFTGLARELAPGRPAESVERLARALMLLHEGALVAHGLNVFPAPFEEARRRACDLITAWTDES</sequence>
<evidence type="ECO:0000313" key="8">
    <source>
        <dbReference type="Proteomes" id="UP000695264"/>
    </source>
</evidence>
<feature type="domain" description="HTH tetR-type" evidence="6">
    <location>
        <begin position="96"/>
        <end position="156"/>
    </location>
</feature>
<evidence type="ECO:0000259" key="6">
    <source>
        <dbReference type="PROSITE" id="PS50977"/>
    </source>
</evidence>
<evidence type="ECO:0000256" key="2">
    <source>
        <dbReference type="ARBA" id="ARBA00023125"/>
    </source>
</evidence>
<name>A0ABX1BQM0_9ACTN</name>
<accession>A0ABX1BQM0</accession>
<proteinExistence type="predicted"/>
<feature type="DNA-binding region" description="H-T-H motif" evidence="4">
    <location>
        <begin position="119"/>
        <end position="138"/>
    </location>
</feature>
<organism evidence="7 8">
    <name type="scientific">Streptomyces zingiberis</name>
    <dbReference type="NCBI Taxonomy" id="2053010"/>
    <lineage>
        <taxon>Bacteria</taxon>
        <taxon>Bacillati</taxon>
        <taxon>Actinomycetota</taxon>
        <taxon>Actinomycetes</taxon>
        <taxon>Kitasatosporales</taxon>
        <taxon>Streptomycetaceae</taxon>
        <taxon>Streptomyces</taxon>
    </lineage>
</organism>
<dbReference type="InterPro" id="IPR009057">
    <property type="entry name" value="Homeodomain-like_sf"/>
</dbReference>
<evidence type="ECO:0000313" key="7">
    <source>
        <dbReference type="EMBL" id="NJQ00029.1"/>
    </source>
</evidence>
<keyword evidence="1" id="KW-0805">Transcription regulation</keyword>